<reference evidence="5" key="3">
    <citation type="submission" date="2025-04" db="UniProtKB">
        <authorList>
            <consortium name="RefSeq"/>
        </authorList>
    </citation>
    <scope>IDENTIFICATION</scope>
    <source>
        <strain evidence="5">CBS 781.70</strain>
    </source>
</reference>
<keyword evidence="1" id="KW-0694">RNA-binding</keyword>
<dbReference type="EMBL" id="ML975152">
    <property type="protein sequence ID" value="KAF1814997.1"/>
    <property type="molecule type" value="Genomic_DNA"/>
</dbReference>
<sequence>MAPRAHTGHGATRSETGTQLIVIKGLPRSFDFRLLKDNVRTMLPHSIPGWTVQKGCGGYISLTSVKDAKVVYAGFTKRSRGGRPLSVHHFDTSGAPPQLLQCNCYPFASCPHRGLSPPGHKCNCLPGTCMWSPSASVPPGSMSLANSSSVSLGSDITSVSSSPATSTCSVNDMVGVPIPAAVVYAPAQRNSVPVYSVPVFVPEAASTNPYTTNITPPSSSRSNYPIYTTSNGIPVNVVKGVVRTECRGVFLSNLHFSVSKADIERLLRPFGTVNKCVVRRNPSTKGRFKLTATALFDFGGQADAAVAALQKSEFKGRTLEIHLDRDETVTMPLIAHGATMSQAHSN</sequence>
<dbReference type="PROSITE" id="PS50102">
    <property type="entry name" value="RRM"/>
    <property type="match status" value="1"/>
</dbReference>
<accession>A0A6G1GA85</accession>
<organism evidence="3">
    <name type="scientific">Eremomyces bilateralis CBS 781.70</name>
    <dbReference type="NCBI Taxonomy" id="1392243"/>
    <lineage>
        <taxon>Eukaryota</taxon>
        <taxon>Fungi</taxon>
        <taxon>Dikarya</taxon>
        <taxon>Ascomycota</taxon>
        <taxon>Pezizomycotina</taxon>
        <taxon>Dothideomycetes</taxon>
        <taxon>Dothideomycetes incertae sedis</taxon>
        <taxon>Eremomycetales</taxon>
        <taxon>Eremomycetaceae</taxon>
        <taxon>Eremomyces</taxon>
    </lineage>
</organism>
<feature type="domain" description="RRM" evidence="2">
    <location>
        <begin position="247"/>
        <end position="326"/>
    </location>
</feature>
<dbReference type="AlphaFoldDB" id="A0A6G1GA85"/>
<dbReference type="InterPro" id="IPR035979">
    <property type="entry name" value="RBD_domain_sf"/>
</dbReference>
<evidence type="ECO:0000313" key="4">
    <source>
        <dbReference type="Proteomes" id="UP000504638"/>
    </source>
</evidence>
<evidence type="ECO:0000259" key="2">
    <source>
        <dbReference type="PROSITE" id="PS50102"/>
    </source>
</evidence>
<evidence type="ECO:0000256" key="1">
    <source>
        <dbReference type="PROSITE-ProRule" id="PRU00176"/>
    </source>
</evidence>
<dbReference type="GeneID" id="54418551"/>
<dbReference type="Gene3D" id="3.30.70.330">
    <property type="match status" value="1"/>
</dbReference>
<dbReference type="OrthoDB" id="1049195at2759"/>
<dbReference type="SMART" id="SM00360">
    <property type="entry name" value="RRM"/>
    <property type="match status" value="1"/>
</dbReference>
<protein>
    <recommendedName>
        <fullName evidence="2">RRM domain-containing protein</fullName>
    </recommendedName>
</protein>
<dbReference type="Pfam" id="PF00076">
    <property type="entry name" value="RRM_1"/>
    <property type="match status" value="1"/>
</dbReference>
<keyword evidence="4" id="KW-1185">Reference proteome</keyword>
<reference evidence="5" key="2">
    <citation type="submission" date="2020-04" db="EMBL/GenBank/DDBJ databases">
        <authorList>
            <consortium name="NCBI Genome Project"/>
        </authorList>
    </citation>
    <scope>NUCLEOTIDE SEQUENCE</scope>
    <source>
        <strain evidence="5">CBS 781.70</strain>
    </source>
</reference>
<name>A0A6G1GA85_9PEZI</name>
<dbReference type="InterPro" id="IPR000504">
    <property type="entry name" value="RRM_dom"/>
</dbReference>
<dbReference type="SUPFAM" id="SSF54928">
    <property type="entry name" value="RNA-binding domain, RBD"/>
    <property type="match status" value="1"/>
</dbReference>
<dbReference type="RefSeq" id="XP_033536628.1">
    <property type="nucleotide sequence ID" value="XM_033677981.1"/>
</dbReference>
<proteinExistence type="predicted"/>
<dbReference type="GO" id="GO:0003723">
    <property type="term" value="F:RNA binding"/>
    <property type="evidence" value="ECO:0007669"/>
    <property type="project" value="UniProtKB-UniRule"/>
</dbReference>
<gene>
    <name evidence="3 5" type="ORF">P152DRAFT_447271</name>
</gene>
<dbReference type="Proteomes" id="UP000504638">
    <property type="component" value="Unplaced"/>
</dbReference>
<evidence type="ECO:0000313" key="5">
    <source>
        <dbReference type="RefSeq" id="XP_033536628.1"/>
    </source>
</evidence>
<evidence type="ECO:0000313" key="3">
    <source>
        <dbReference type="EMBL" id="KAF1814997.1"/>
    </source>
</evidence>
<dbReference type="CDD" id="cd00590">
    <property type="entry name" value="RRM_SF"/>
    <property type="match status" value="1"/>
</dbReference>
<dbReference type="InterPro" id="IPR012677">
    <property type="entry name" value="Nucleotide-bd_a/b_plait_sf"/>
</dbReference>
<reference evidence="3 5" key="1">
    <citation type="submission" date="2020-01" db="EMBL/GenBank/DDBJ databases">
        <authorList>
            <consortium name="DOE Joint Genome Institute"/>
            <person name="Haridas S."/>
            <person name="Albert R."/>
            <person name="Binder M."/>
            <person name="Bloem J."/>
            <person name="Labutti K."/>
            <person name="Salamov A."/>
            <person name="Andreopoulos B."/>
            <person name="Baker S.E."/>
            <person name="Barry K."/>
            <person name="Bills G."/>
            <person name="Bluhm B.H."/>
            <person name="Cannon C."/>
            <person name="Castanera R."/>
            <person name="Culley D.E."/>
            <person name="Daum C."/>
            <person name="Ezra D."/>
            <person name="Gonzalez J.B."/>
            <person name="Henrissat B."/>
            <person name="Kuo A."/>
            <person name="Liang C."/>
            <person name="Lipzen A."/>
            <person name="Lutzoni F."/>
            <person name="Magnuson J."/>
            <person name="Mondo S."/>
            <person name="Nolan M."/>
            <person name="Ohm R."/>
            <person name="Pangilinan J."/>
            <person name="Park H.-J."/>
            <person name="Ramirez L."/>
            <person name="Alfaro M."/>
            <person name="Sun H."/>
            <person name="Tritt A."/>
            <person name="Yoshinaga Y."/>
            <person name="Zwiers L.-H."/>
            <person name="Turgeon B.G."/>
            <person name="Goodwin S.B."/>
            <person name="Spatafora J.W."/>
            <person name="Crous P.W."/>
            <person name="Grigoriev I.V."/>
        </authorList>
    </citation>
    <scope>NUCLEOTIDE SEQUENCE</scope>
    <source>
        <strain evidence="3 5">CBS 781.70</strain>
    </source>
</reference>